<dbReference type="GO" id="GO:0017001">
    <property type="term" value="P:antibiotic catabolic process"/>
    <property type="evidence" value="ECO:0007669"/>
    <property type="project" value="InterPro"/>
</dbReference>
<keyword evidence="4 6" id="KW-0378">Hydrolase</keyword>
<name>D2MN78_9FIRM</name>
<accession>D2MN78</accession>
<dbReference type="OrthoDB" id="9804124at2"/>
<evidence type="ECO:0000256" key="5">
    <source>
        <dbReference type="ARBA" id="ARBA00023251"/>
    </source>
</evidence>
<evidence type="ECO:0000256" key="7">
    <source>
        <dbReference type="SAM" id="Phobius"/>
    </source>
</evidence>
<dbReference type="PANTHER" id="PTHR30627:SF24">
    <property type="entry name" value="PENICILLIN-BINDING PROTEIN 4B"/>
    <property type="match status" value="1"/>
</dbReference>
<sequence>MNDKASRRIGFTMVTFLLAISVLIAYFSYSFLYLPNYDENVIRKKRMYSFLSLPKTAKEGNYYDTNGHLLLEHGKANLPEAYSMAWLLGYYSSNQNQEYKMGLRGNLVDYSYLHLNKQKIGASTFLTIDAKLQNLAYELLNDQEGSITVLDARSGAILALASHSTFNFNINDLSTLTKQTKEDSQYTRGLFEKDPPGSTFKILTAICALEQDKIPNLQFKDTGSYFPKDGGSKVVNFENKSYGNVNLEKALNYSINTYFAHLGETLGANALEKTATNFLIGKDIQIPYLASLHSKFNVQGTNELAATAYGQGKTQITPVHLALIAQSLANNGVMKEPYIVKSIQSDQAVLYEHSEKELSKVTDPSVIQKLNPYLASTAQLYGLTGKVYAKTGTAELADGKTHIYLLAYTNDYAICLSLNHQTQSSRLIPLANRLLHYLQK</sequence>
<keyword evidence="10" id="KW-1185">Reference proteome</keyword>
<keyword evidence="7" id="KW-0812">Transmembrane</keyword>
<evidence type="ECO:0000313" key="9">
    <source>
        <dbReference type="EMBL" id="EFC05900.1"/>
    </source>
</evidence>
<keyword evidence="7" id="KW-0472">Membrane</keyword>
<dbReference type="InterPro" id="IPR002137">
    <property type="entry name" value="Beta-lactam_class-D_AS"/>
</dbReference>
<dbReference type="eggNOG" id="COG0768">
    <property type="taxonomic scope" value="Bacteria"/>
</dbReference>
<dbReference type="Pfam" id="PF00905">
    <property type="entry name" value="Transpeptidase"/>
    <property type="match status" value="1"/>
</dbReference>
<keyword evidence="7" id="KW-1133">Transmembrane helix</keyword>
<evidence type="ECO:0000256" key="6">
    <source>
        <dbReference type="RuleBase" id="RU361140"/>
    </source>
</evidence>
<dbReference type="GO" id="GO:0008658">
    <property type="term" value="F:penicillin binding"/>
    <property type="evidence" value="ECO:0007669"/>
    <property type="project" value="InterPro"/>
</dbReference>
<dbReference type="GO" id="GO:0071972">
    <property type="term" value="F:peptidoglycan L,D-transpeptidase activity"/>
    <property type="evidence" value="ECO:0007669"/>
    <property type="project" value="TreeGrafter"/>
</dbReference>
<dbReference type="RefSeq" id="WP_006626849.1">
    <property type="nucleotide sequence ID" value="NZ_ADFR01000003.1"/>
</dbReference>
<dbReference type="SUPFAM" id="SSF56601">
    <property type="entry name" value="beta-lactamase/transpeptidase-like"/>
    <property type="match status" value="1"/>
</dbReference>
<protein>
    <recommendedName>
        <fullName evidence="2 6">Beta-lactamase</fullName>
        <ecNumber evidence="2 6">3.5.2.6</ecNumber>
    </recommendedName>
</protein>
<dbReference type="Gene3D" id="3.40.710.10">
    <property type="entry name" value="DD-peptidase/beta-lactamase superfamily"/>
    <property type="match status" value="1"/>
</dbReference>
<gene>
    <name evidence="9" type="ORF">HMPREF9013_0099</name>
</gene>
<dbReference type="AlphaFoldDB" id="D2MN78"/>
<dbReference type="GO" id="GO:0008800">
    <property type="term" value="F:beta-lactamase activity"/>
    <property type="evidence" value="ECO:0007669"/>
    <property type="project" value="UniProtKB-UniRule"/>
</dbReference>
<evidence type="ECO:0000256" key="4">
    <source>
        <dbReference type="ARBA" id="ARBA00022801"/>
    </source>
</evidence>
<evidence type="ECO:0000313" key="10">
    <source>
        <dbReference type="Proteomes" id="UP000005017"/>
    </source>
</evidence>
<dbReference type="EC" id="3.5.2.6" evidence="2 6"/>
<keyword evidence="5 6" id="KW-0046">Antibiotic resistance</keyword>
<dbReference type="Proteomes" id="UP000005017">
    <property type="component" value="Unassembled WGS sequence"/>
</dbReference>
<dbReference type="GO" id="GO:0046677">
    <property type="term" value="P:response to antibiotic"/>
    <property type="evidence" value="ECO:0007669"/>
    <property type="project" value="UniProtKB-UniRule"/>
</dbReference>
<dbReference type="EMBL" id="ADFR01000003">
    <property type="protein sequence ID" value="EFC05900.1"/>
    <property type="molecule type" value="Genomic_DNA"/>
</dbReference>
<dbReference type="Gene3D" id="3.90.1310.10">
    <property type="entry name" value="Penicillin-binding protein 2a (Domain 2)"/>
    <property type="match status" value="1"/>
</dbReference>
<proteinExistence type="inferred from homology"/>
<dbReference type="STRING" id="679192.HMPREF9013_0099"/>
<dbReference type="InterPro" id="IPR001460">
    <property type="entry name" value="PCN-bd_Tpept"/>
</dbReference>
<organism evidence="9 10">
    <name type="scientific">Bulleidia extructa W1219</name>
    <dbReference type="NCBI Taxonomy" id="679192"/>
    <lineage>
        <taxon>Bacteria</taxon>
        <taxon>Bacillati</taxon>
        <taxon>Bacillota</taxon>
        <taxon>Erysipelotrichia</taxon>
        <taxon>Erysipelotrichales</taxon>
        <taxon>Erysipelotrichaceae</taxon>
        <taxon>Bulleidia</taxon>
    </lineage>
</organism>
<comment type="caution">
    <text evidence="9">The sequence shown here is derived from an EMBL/GenBank/DDBJ whole genome shotgun (WGS) entry which is preliminary data.</text>
</comment>
<dbReference type="GO" id="GO:0005886">
    <property type="term" value="C:plasma membrane"/>
    <property type="evidence" value="ECO:0007669"/>
    <property type="project" value="TreeGrafter"/>
</dbReference>
<dbReference type="PROSITE" id="PS00337">
    <property type="entry name" value="BETA_LACTAMASE_D"/>
    <property type="match status" value="1"/>
</dbReference>
<feature type="domain" description="Penicillin-binding protein transpeptidase" evidence="8">
    <location>
        <begin position="145"/>
        <end position="404"/>
    </location>
</feature>
<feature type="transmembrane region" description="Helical" evidence="7">
    <location>
        <begin position="12"/>
        <end position="34"/>
    </location>
</feature>
<dbReference type="PANTHER" id="PTHR30627">
    <property type="entry name" value="PEPTIDOGLYCAN D,D-TRANSPEPTIDASE"/>
    <property type="match status" value="1"/>
</dbReference>
<evidence type="ECO:0000256" key="2">
    <source>
        <dbReference type="ARBA" id="ARBA00012865"/>
    </source>
</evidence>
<dbReference type="InterPro" id="IPR050515">
    <property type="entry name" value="Beta-lactam/transpept"/>
</dbReference>
<evidence type="ECO:0000256" key="3">
    <source>
        <dbReference type="ARBA" id="ARBA00022729"/>
    </source>
</evidence>
<dbReference type="GO" id="GO:0071555">
    <property type="term" value="P:cell wall organization"/>
    <property type="evidence" value="ECO:0007669"/>
    <property type="project" value="TreeGrafter"/>
</dbReference>
<dbReference type="InterPro" id="IPR012338">
    <property type="entry name" value="Beta-lactam/transpept-like"/>
</dbReference>
<comment type="catalytic activity">
    <reaction evidence="6">
        <text>a beta-lactam + H2O = a substituted beta-amino acid</text>
        <dbReference type="Rhea" id="RHEA:20401"/>
        <dbReference type="ChEBI" id="CHEBI:15377"/>
        <dbReference type="ChEBI" id="CHEBI:35627"/>
        <dbReference type="ChEBI" id="CHEBI:140347"/>
        <dbReference type="EC" id="3.5.2.6"/>
    </reaction>
</comment>
<evidence type="ECO:0000256" key="1">
    <source>
        <dbReference type="ARBA" id="ARBA00007898"/>
    </source>
</evidence>
<evidence type="ECO:0000259" key="8">
    <source>
        <dbReference type="Pfam" id="PF00905"/>
    </source>
</evidence>
<keyword evidence="3" id="KW-0732">Signal</keyword>
<comment type="similarity">
    <text evidence="1 6">Belongs to the class-D beta-lactamase family.</text>
</comment>
<reference evidence="10" key="1">
    <citation type="submission" date="2009-12" db="EMBL/GenBank/DDBJ databases">
        <title>Sequence of Clostridiales genomosp. BVAB3 str. UPII9-5.</title>
        <authorList>
            <person name="Madupu R."/>
            <person name="Durkin A.S."/>
            <person name="Torralba M."/>
            <person name="Methe B."/>
            <person name="Sutton G.G."/>
            <person name="Strausberg R.L."/>
            <person name="Nelson K.E."/>
        </authorList>
    </citation>
    <scope>NUCLEOTIDE SEQUENCE [LARGE SCALE GENOMIC DNA]</scope>
    <source>
        <strain evidence="10">W1219</strain>
    </source>
</reference>